<dbReference type="Pfam" id="PF00098">
    <property type="entry name" value="zf-CCHC"/>
    <property type="match status" value="1"/>
</dbReference>
<feature type="domain" description="CCHC-type" evidence="1">
    <location>
        <begin position="299"/>
        <end position="317"/>
    </location>
</feature>
<evidence type="ECO:0000259" key="1">
    <source>
        <dbReference type="SMART" id="SM00343"/>
    </source>
</evidence>
<dbReference type="AlphaFoldDB" id="A0AAV7SYS4"/>
<accession>A0AAV7SYS4</accession>
<proteinExistence type="predicted"/>
<protein>
    <recommendedName>
        <fullName evidence="1">CCHC-type domain-containing protein</fullName>
    </recommendedName>
</protein>
<dbReference type="Proteomes" id="UP001066276">
    <property type="component" value="Chromosome 4_1"/>
</dbReference>
<dbReference type="Gene3D" id="4.10.60.10">
    <property type="entry name" value="Zinc finger, CCHC-type"/>
    <property type="match status" value="1"/>
</dbReference>
<dbReference type="PANTHER" id="PTHR33198:SF20">
    <property type="entry name" value="RETROTRANSPOSON GAG DOMAIN-CONTAINING PROTEIN"/>
    <property type="match status" value="1"/>
</dbReference>
<dbReference type="EMBL" id="JANPWB010000007">
    <property type="protein sequence ID" value="KAJ1169106.1"/>
    <property type="molecule type" value="Genomic_DNA"/>
</dbReference>
<evidence type="ECO:0000313" key="2">
    <source>
        <dbReference type="EMBL" id="KAJ1169106.1"/>
    </source>
</evidence>
<dbReference type="SMART" id="SM00343">
    <property type="entry name" value="ZnF_C2HC"/>
    <property type="match status" value="2"/>
</dbReference>
<evidence type="ECO:0000313" key="3">
    <source>
        <dbReference type="Proteomes" id="UP001066276"/>
    </source>
</evidence>
<name>A0AAV7SYS4_PLEWA</name>
<dbReference type="GO" id="GO:0003676">
    <property type="term" value="F:nucleic acid binding"/>
    <property type="evidence" value="ECO:0007669"/>
    <property type="project" value="InterPro"/>
</dbReference>
<sequence>MPCASNAAHSGYVDREAFENGKSGVTVSSYNWRRAALTQLVKIAPADSDQERLLLRVSDVPEDSADTMASNNPWNLSPPQSFIPLSGTPILKWEEWCEYFKNYISTIVEGEELSAEKKYRILLHCLGPGGLKIFKNISKKPRQAGEGGLYKNALEDLDNYYGPRVCVAVDHYKFFHRKQGKEEPVEDYVSALKNLAINSRFGELHDELICDQIVMQLSNSNIQDNLWAKGESSLQEVIDIVKRAELTGRCAKKVLNENKSDETIIARVKGKKPTREFKKKGTGKTGTEQKNYKSDDKRKCYRCGSYDHLANDIWCLARKQNCSKCGIMGHFQNVCQRKNSNCGKVLELEDTDSSDEDDLNMCILCVNSSDEDTILCLK</sequence>
<dbReference type="PANTHER" id="PTHR33198">
    <property type="entry name" value="ANK_REP_REGION DOMAIN-CONTAINING PROTEIN-RELATED"/>
    <property type="match status" value="1"/>
</dbReference>
<comment type="caution">
    <text evidence="2">The sequence shown here is derived from an EMBL/GenBank/DDBJ whole genome shotgun (WGS) entry which is preliminary data.</text>
</comment>
<feature type="domain" description="CCHC-type" evidence="1">
    <location>
        <begin position="321"/>
        <end position="337"/>
    </location>
</feature>
<dbReference type="InterPro" id="IPR001878">
    <property type="entry name" value="Znf_CCHC"/>
</dbReference>
<keyword evidence="3" id="KW-1185">Reference proteome</keyword>
<dbReference type="GO" id="GO:0008270">
    <property type="term" value="F:zinc ion binding"/>
    <property type="evidence" value="ECO:0007669"/>
    <property type="project" value="InterPro"/>
</dbReference>
<reference evidence="2" key="1">
    <citation type="journal article" date="2022" name="bioRxiv">
        <title>Sequencing and chromosome-scale assembly of the giantPleurodeles waltlgenome.</title>
        <authorList>
            <person name="Brown T."/>
            <person name="Elewa A."/>
            <person name="Iarovenko S."/>
            <person name="Subramanian E."/>
            <person name="Araus A.J."/>
            <person name="Petzold A."/>
            <person name="Susuki M."/>
            <person name="Suzuki K.-i.T."/>
            <person name="Hayashi T."/>
            <person name="Toyoda A."/>
            <person name="Oliveira C."/>
            <person name="Osipova E."/>
            <person name="Leigh N.D."/>
            <person name="Simon A."/>
            <person name="Yun M.H."/>
        </authorList>
    </citation>
    <scope>NUCLEOTIDE SEQUENCE</scope>
    <source>
        <strain evidence="2">20211129_DDA</strain>
        <tissue evidence="2">Liver</tissue>
    </source>
</reference>
<gene>
    <name evidence="2" type="ORF">NDU88_001012</name>
</gene>
<organism evidence="2 3">
    <name type="scientific">Pleurodeles waltl</name>
    <name type="common">Iberian ribbed newt</name>
    <dbReference type="NCBI Taxonomy" id="8319"/>
    <lineage>
        <taxon>Eukaryota</taxon>
        <taxon>Metazoa</taxon>
        <taxon>Chordata</taxon>
        <taxon>Craniata</taxon>
        <taxon>Vertebrata</taxon>
        <taxon>Euteleostomi</taxon>
        <taxon>Amphibia</taxon>
        <taxon>Batrachia</taxon>
        <taxon>Caudata</taxon>
        <taxon>Salamandroidea</taxon>
        <taxon>Salamandridae</taxon>
        <taxon>Pleurodelinae</taxon>
        <taxon>Pleurodeles</taxon>
    </lineage>
</organism>